<dbReference type="RefSeq" id="WP_129402221.1">
    <property type="nucleotide sequence ID" value="NZ_SDWT01000004.1"/>
</dbReference>
<comment type="caution">
    <text evidence="2">The sequence shown here is derived from an EMBL/GenBank/DDBJ whole genome shotgun (WGS) entry which is preliminary data.</text>
</comment>
<evidence type="ECO:0000313" key="3">
    <source>
        <dbReference type="Proteomes" id="UP000294071"/>
    </source>
</evidence>
<keyword evidence="1" id="KW-0472">Membrane</keyword>
<keyword evidence="1" id="KW-1133">Transmembrane helix</keyword>
<dbReference type="AlphaFoldDB" id="A0A4Q2RNU0"/>
<accession>A0A4Q2RNU0</accession>
<evidence type="ECO:0000256" key="1">
    <source>
        <dbReference type="SAM" id="Phobius"/>
    </source>
</evidence>
<proteinExistence type="predicted"/>
<organism evidence="2 3">
    <name type="scientific">Nocardioides oleivorans</name>
    <dbReference type="NCBI Taxonomy" id="273676"/>
    <lineage>
        <taxon>Bacteria</taxon>
        <taxon>Bacillati</taxon>
        <taxon>Actinomycetota</taxon>
        <taxon>Actinomycetes</taxon>
        <taxon>Propionibacteriales</taxon>
        <taxon>Nocardioidaceae</taxon>
        <taxon>Nocardioides</taxon>
    </lineage>
</organism>
<dbReference type="Proteomes" id="UP000294071">
    <property type="component" value="Unassembled WGS sequence"/>
</dbReference>
<sequence length="73" mass="7916">MEGTEAASRETARRWGFAIAGAWTVLAVWGLAVGNVWLPVLQLVLAGLTLVALLSPRAAAVLRAPLLPRRWRK</sequence>
<feature type="transmembrane region" description="Helical" evidence="1">
    <location>
        <begin position="15"/>
        <end position="38"/>
    </location>
</feature>
<dbReference type="EMBL" id="SDWT01000004">
    <property type="protein sequence ID" value="RYB90551.1"/>
    <property type="molecule type" value="Genomic_DNA"/>
</dbReference>
<keyword evidence="3" id="KW-1185">Reference proteome</keyword>
<keyword evidence="1" id="KW-0812">Transmembrane</keyword>
<name>A0A4Q2RNU0_9ACTN</name>
<feature type="transmembrane region" description="Helical" evidence="1">
    <location>
        <begin position="44"/>
        <end position="66"/>
    </location>
</feature>
<evidence type="ECO:0000313" key="2">
    <source>
        <dbReference type="EMBL" id="RYB90551.1"/>
    </source>
</evidence>
<reference evidence="2 3" key="1">
    <citation type="submission" date="2019-01" db="EMBL/GenBank/DDBJ databases">
        <title>Novel species of Nocardioides.</title>
        <authorList>
            <person name="Liu Q."/>
            <person name="Xin Y.-H."/>
        </authorList>
    </citation>
    <scope>NUCLEOTIDE SEQUENCE [LARGE SCALE GENOMIC DNA]</scope>
    <source>
        <strain evidence="2 3">CGMCC 4.6882</strain>
    </source>
</reference>
<gene>
    <name evidence="2" type="ORF">EUA93_20660</name>
</gene>
<protein>
    <submittedName>
        <fullName evidence="2">Uncharacterized protein</fullName>
    </submittedName>
</protein>